<dbReference type="eggNOG" id="ENOG502S2TY">
    <property type="taxonomic scope" value="Eukaryota"/>
</dbReference>
<dbReference type="GO" id="GO:0003677">
    <property type="term" value="F:DNA binding"/>
    <property type="evidence" value="ECO:0007669"/>
    <property type="project" value="UniProtKB-KW"/>
</dbReference>
<feature type="region of interest" description="Disordered" evidence="1">
    <location>
        <begin position="393"/>
        <end position="428"/>
    </location>
</feature>
<dbReference type="OrthoDB" id="10256743at2759"/>
<feature type="domain" description="R3H-associated N-terminal" evidence="2">
    <location>
        <begin position="151"/>
        <end position="254"/>
    </location>
</feature>
<dbReference type="AlphaFoldDB" id="S3C0Q2"/>
<evidence type="ECO:0000313" key="3">
    <source>
        <dbReference type="EMBL" id="EPE06322.1"/>
    </source>
</evidence>
<keyword evidence="3" id="KW-0238">DNA-binding</keyword>
<name>S3C0Q2_OPHP1</name>
<dbReference type="HOGENOM" id="CLU_538721_0_0_1"/>
<reference evidence="3 4" key="1">
    <citation type="journal article" date="2013" name="BMC Genomics">
        <title>The genome and transcriptome of the pine saprophyte Ophiostoma piceae, and a comparison with the bark beetle-associated pine pathogen Grosmannia clavigera.</title>
        <authorList>
            <person name="Haridas S."/>
            <person name="Wang Y."/>
            <person name="Lim L."/>
            <person name="Massoumi Alamouti S."/>
            <person name="Jackman S."/>
            <person name="Docking R."/>
            <person name="Robertson G."/>
            <person name="Birol I."/>
            <person name="Bohlmann J."/>
            <person name="Breuil C."/>
        </authorList>
    </citation>
    <scope>NUCLEOTIDE SEQUENCE [LARGE SCALE GENOMIC DNA]</scope>
    <source>
        <strain evidence="3 4">UAMH 11346</strain>
    </source>
</reference>
<dbReference type="Proteomes" id="UP000016923">
    <property type="component" value="Unassembled WGS sequence"/>
</dbReference>
<dbReference type="InterPro" id="IPR025952">
    <property type="entry name" value="R3H-assoc_dom"/>
</dbReference>
<dbReference type="VEuPathDB" id="FungiDB:F503_02450"/>
<organism evidence="3 4">
    <name type="scientific">Ophiostoma piceae (strain UAMH 11346)</name>
    <name type="common">Sap stain fungus</name>
    <dbReference type="NCBI Taxonomy" id="1262450"/>
    <lineage>
        <taxon>Eukaryota</taxon>
        <taxon>Fungi</taxon>
        <taxon>Dikarya</taxon>
        <taxon>Ascomycota</taxon>
        <taxon>Pezizomycotina</taxon>
        <taxon>Sordariomycetes</taxon>
        <taxon>Sordariomycetidae</taxon>
        <taxon>Ophiostomatales</taxon>
        <taxon>Ophiostomataceae</taxon>
        <taxon>Ophiostoma</taxon>
    </lineage>
</organism>
<gene>
    <name evidence="3" type="ORF">F503_02450</name>
</gene>
<evidence type="ECO:0000313" key="4">
    <source>
        <dbReference type="Proteomes" id="UP000016923"/>
    </source>
</evidence>
<evidence type="ECO:0000259" key="2">
    <source>
        <dbReference type="Pfam" id="PF13902"/>
    </source>
</evidence>
<feature type="region of interest" description="Disordered" evidence="1">
    <location>
        <begin position="26"/>
        <end position="64"/>
    </location>
</feature>
<feature type="compositionally biased region" description="Acidic residues" evidence="1">
    <location>
        <begin position="411"/>
        <end position="421"/>
    </location>
</feature>
<dbReference type="Pfam" id="PF13902">
    <property type="entry name" value="R3H-assoc"/>
    <property type="match status" value="1"/>
</dbReference>
<sequence length="506" mass="55427">MESSDVFERTEEWARTIRNALDAPRLQAEASADESEQIAVQAPDQVHTPSRSRIQPQTPDDTPVLTPSRTRIILKADSVAESTGTLETIQSIPTLATLESTFEATLHARAMRAAGADLDAPTPVKAVKAPRATFALYGGGYDDYDDDSGRRRTARRDSMKLREALVRGQEGTRQRRRWENDHLMHVPNAQLPLPSDWQVHPTHPVHHNLPYHVAQFWDRGLCKYVNETRAAAAVLRRNQIIAQQSGISVDKAFQNQMSKSKANGKGKPRMPKGPGSVISVATSEAGSEFSTFHVPASTIGLVTRQLRVAAKRTPAVKLWVRAIEVPIRQYVVSESIRLSDLSDLSDLGGSADGQSDNGVAVNAGDDEEFAVESDSEDEVVFIGRRILQQKTESWKRCPTVGSDSKATSADADADNDNDDAASDTTISPTAEGILFDDLGEGERGSFKRWLAHSLSDYYGLTSTSSTVDSPGKPGNRVVYMSLREEATQPDAGPVLIPRPMWELFDL</sequence>
<proteinExistence type="predicted"/>
<protein>
    <submittedName>
        <fullName evidence="3">Uv-damaged dna-binding protein</fullName>
    </submittedName>
</protein>
<dbReference type="EMBL" id="KE148153">
    <property type="protein sequence ID" value="EPE06322.1"/>
    <property type="molecule type" value="Genomic_DNA"/>
</dbReference>
<accession>S3C0Q2</accession>
<evidence type="ECO:0000256" key="1">
    <source>
        <dbReference type="SAM" id="MobiDB-lite"/>
    </source>
</evidence>
<feature type="compositionally biased region" description="Polar residues" evidence="1">
    <location>
        <begin position="47"/>
        <end position="64"/>
    </location>
</feature>
<keyword evidence="4" id="KW-1185">Reference proteome</keyword>